<dbReference type="GeneTree" id="ENSGT00910000148607"/>
<evidence type="ECO:0000256" key="1">
    <source>
        <dbReference type="SAM" id="MobiDB-lite"/>
    </source>
</evidence>
<dbReference type="AlphaFoldDB" id="A0A8D2E100"/>
<evidence type="ECO:0000313" key="3">
    <source>
        <dbReference type="Ensembl" id="ENSSVLP00005031811.1"/>
    </source>
</evidence>
<feature type="transmembrane region" description="Helical" evidence="2">
    <location>
        <begin position="29"/>
        <end position="49"/>
    </location>
</feature>
<evidence type="ECO:0000256" key="2">
    <source>
        <dbReference type="SAM" id="Phobius"/>
    </source>
</evidence>
<feature type="compositionally biased region" description="Basic and acidic residues" evidence="1">
    <location>
        <begin position="92"/>
        <end position="101"/>
    </location>
</feature>
<dbReference type="Ensembl" id="ENSSVLT00005035318.1">
    <property type="protein sequence ID" value="ENSSVLP00005031811.1"/>
    <property type="gene ID" value="ENSSVLG00005025034.1"/>
</dbReference>
<keyword evidence="2" id="KW-0812">Transmembrane</keyword>
<organism evidence="3 4">
    <name type="scientific">Sciurus vulgaris</name>
    <name type="common">Eurasian red squirrel</name>
    <dbReference type="NCBI Taxonomy" id="55149"/>
    <lineage>
        <taxon>Eukaryota</taxon>
        <taxon>Metazoa</taxon>
        <taxon>Chordata</taxon>
        <taxon>Craniata</taxon>
        <taxon>Vertebrata</taxon>
        <taxon>Euteleostomi</taxon>
        <taxon>Mammalia</taxon>
        <taxon>Eutheria</taxon>
        <taxon>Euarchontoglires</taxon>
        <taxon>Glires</taxon>
        <taxon>Rodentia</taxon>
        <taxon>Sciuromorpha</taxon>
        <taxon>Sciuridae</taxon>
        <taxon>Sciurinae</taxon>
        <taxon>Sciurini</taxon>
        <taxon>Sciurus</taxon>
    </lineage>
</organism>
<sequence>MHQPLQLCNLRIKLLRRLEEPRCLSSSECLFATGVGMLMVTLGICVIVRDFSDPMALSIGMTIMATGFFFIVLTGALALCAARQHLQRAGRQRLEEERKGSPPDGTGPSVIASTFL</sequence>
<protein>
    <submittedName>
        <fullName evidence="3">Uncharacterized protein</fullName>
    </submittedName>
</protein>
<feature type="region of interest" description="Disordered" evidence="1">
    <location>
        <begin position="91"/>
        <end position="116"/>
    </location>
</feature>
<proteinExistence type="predicted"/>
<accession>A0A8D2E100</accession>
<keyword evidence="4" id="KW-1185">Reference proteome</keyword>
<name>A0A8D2E100_SCIVU</name>
<reference evidence="3" key="2">
    <citation type="submission" date="2025-09" db="UniProtKB">
        <authorList>
            <consortium name="Ensembl"/>
        </authorList>
    </citation>
    <scope>IDENTIFICATION</scope>
</reference>
<evidence type="ECO:0000313" key="4">
    <source>
        <dbReference type="Proteomes" id="UP000694564"/>
    </source>
</evidence>
<feature type="transmembrane region" description="Helical" evidence="2">
    <location>
        <begin position="55"/>
        <end position="82"/>
    </location>
</feature>
<keyword evidence="2" id="KW-1133">Transmembrane helix</keyword>
<dbReference type="Proteomes" id="UP000694564">
    <property type="component" value="Chromosome 18"/>
</dbReference>
<keyword evidence="2" id="KW-0472">Membrane</keyword>
<dbReference type="OrthoDB" id="10512177at2759"/>
<reference evidence="3" key="1">
    <citation type="submission" date="2025-08" db="UniProtKB">
        <authorList>
            <consortium name="Ensembl"/>
        </authorList>
    </citation>
    <scope>IDENTIFICATION</scope>
</reference>